<sequence length="835" mass="90350">MDRDDGPAAPVTVRSSPRLRPIANNALLSPPRRQAKQKRAPSITPRKFNAFFARRSTRSGTLGSSIDKSSRALGAITGSAVNRRQRHIKDSPIPLKSLRNSKHAHDENEDEDGLRNEDGNVDGNGNGDGDGITDEAETPRQTKRRKTGHHTPPESSPLKPPPLFQSSPCVRGTAGDGRPRSALLSPLQSLPASSQVTEDISDFECDQEDDDGDDFFDDPEPPQRLTQLTHRGMAAHLFQRQLGSMPRSGNSYLPTPTSDWRSETANFSSGPQDTHLCTSHEGLPRCIPFCAASCNTNSLVAIGDEEGRVRLLDSSSKARFDKVHLCFQAHGNAIIDLAFSEDDSRLATASGDQTGKVIDMMTQTPISILGQHTASLKQVRFQPGRGEGHVLATSSRDGSIQIWDLRCHGGGPVMDTLTIERDSGLRYSAPRQLTSGCVVNSFFGAHEAMPRHQTRSVGLSTTSTTHPTDHPDVASRGEVPGRIGEVSVTAIQWLPPGREHLLLSACEADASIKLWDIRSIHTSRNHRAPTPLSYTAPPTSHTTWRHFGISSLSLSSDGGRLYALCKDNTVYAYSTSHMVLGPPPGSSTSTSGGGSASRRPKHAPADEMPGPLYGFRHPSFHATSFYVKAAIRAPRDGRSELLAVGSADNSAVLFPTDEKYFRHELEAAKQQQLHHSNNHPDATLTASFSSRPSTGMSTGMGGLASSRPHLLSRNGSFASGSLRAPARDDIPIIRTAGGLQSYGTALVRGHDKEIGSLCWTSEGKLVTVGDDYMVRCWGEEDGMDGDDQPGRGRRARDLRTLGEGEGRRWGCGWADVCAEWDGDEDGVVDDGDEEW</sequence>
<dbReference type="InterPro" id="IPR015943">
    <property type="entry name" value="WD40/YVTN_repeat-like_dom_sf"/>
</dbReference>
<evidence type="ECO:0000313" key="8">
    <source>
        <dbReference type="EMBL" id="ROV96870.1"/>
    </source>
</evidence>
<accession>A0A423W0Q5</accession>
<keyword evidence="9" id="KW-1185">Reference proteome</keyword>
<feature type="repeat" description="WD" evidence="6">
    <location>
        <begin position="327"/>
        <end position="368"/>
    </location>
</feature>
<comment type="similarity">
    <text evidence="5">Belongs to the WD repeat cdt2 family.</text>
</comment>
<dbReference type="SMART" id="SM00320">
    <property type="entry name" value="WD40"/>
    <property type="match status" value="6"/>
</dbReference>
<keyword evidence="2 6" id="KW-0853">WD repeat</keyword>
<dbReference type="Pfam" id="PF00400">
    <property type="entry name" value="WD40"/>
    <property type="match status" value="3"/>
</dbReference>
<keyword evidence="4" id="KW-0833">Ubl conjugation pathway</keyword>
<feature type="region of interest" description="Disordered" evidence="7">
    <location>
        <begin position="456"/>
        <end position="478"/>
    </location>
</feature>
<evidence type="ECO:0000256" key="4">
    <source>
        <dbReference type="ARBA" id="ARBA00022786"/>
    </source>
</evidence>
<dbReference type="InParanoid" id="A0A423W0Q5"/>
<dbReference type="PANTHER" id="PTHR22852">
    <property type="entry name" value="LETHAL 2 DENTICLELESS PROTEIN RETINOIC ACID-REGULATED NUCLEAR MATRIX-ASSOCIATED PROTEIN"/>
    <property type="match status" value="1"/>
</dbReference>
<dbReference type="InterPro" id="IPR001680">
    <property type="entry name" value="WD40_rpt"/>
</dbReference>
<evidence type="ECO:0000256" key="2">
    <source>
        <dbReference type="ARBA" id="ARBA00022574"/>
    </source>
</evidence>
<comment type="pathway">
    <text evidence="1">Protein modification; protein ubiquitination.</text>
</comment>
<evidence type="ECO:0000256" key="3">
    <source>
        <dbReference type="ARBA" id="ARBA00022737"/>
    </source>
</evidence>
<dbReference type="PROSITE" id="PS00678">
    <property type="entry name" value="WD_REPEATS_1"/>
    <property type="match status" value="1"/>
</dbReference>
<evidence type="ECO:0000256" key="6">
    <source>
        <dbReference type="PROSITE-ProRule" id="PRU00221"/>
    </source>
</evidence>
<dbReference type="GO" id="GO:0005634">
    <property type="term" value="C:nucleus"/>
    <property type="evidence" value="ECO:0007669"/>
    <property type="project" value="TreeGrafter"/>
</dbReference>
<feature type="compositionally biased region" description="Polar residues" evidence="7">
    <location>
        <begin position="684"/>
        <end position="697"/>
    </location>
</feature>
<dbReference type="OrthoDB" id="2096344at2759"/>
<feature type="compositionally biased region" description="Low complexity" evidence="7">
    <location>
        <begin position="181"/>
        <end position="195"/>
    </location>
</feature>
<feature type="region of interest" description="Disordered" evidence="7">
    <location>
        <begin position="668"/>
        <end position="708"/>
    </location>
</feature>
<name>A0A423W0Q5_9PEZI</name>
<dbReference type="InterPro" id="IPR051865">
    <property type="entry name" value="WD-repeat_CDT2_adapter"/>
</dbReference>
<dbReference type="Gene3D" id="2.130.10.10">
    <property type="entry name" value="YVTN repeat-like/Quinoprotein amine dehydrogenase"/>
    <property type="match status" value="3"/>
</dbReference>
<dbReference type="InterPro" id="IPR019775">
    <property type="entry name" value="WD40_repeat_CS"/>
</dbReference>
<feature type="compositionally biased region" description="Polar residues" evidence="7">
    <location>
        <begin position="247"/>
        <end position="271"/>
    </location>
</feature>
<dbReference type="PROSITE" id="PS50294">
    <property type="entry name" value="WD_REPEATS_REGION"/>
    <property type="match status" value="1"/>
</dbReference>
<feature type="repeat" description="WD" evidence="6">
    <location>
        <begin position="369"/>
        <end position="406"/>
    </location>
</feature>
<dbReference type="PANTHER" id="PTHR22852:SF0">
    <property type="entry name" value="DENTICLELESS PROTEIN HOMOLOG"/>
    <property type="match status" value="1"/>
</dbReference>
<feature type="region of interest" description="Disordered" evidence="7">
    <location>
        <begin position="1"/>
        <end position="199"/>
    </location>
</feature>
<dbReference type="STRING" id="1230097.A0A423W0Q5"/>
<dbReference type="AlphaFoldDB" id="A0A423W0Q5"/>
<dbReference type="EMBL" id="LKEB01000066">
    <property type="protein sequence ID" value="ROV96870.1"/>
    <property type="molecule type" value="Genomic_DNA"/>
</dbReference>
<dbReference type="SUPFAM" id="SSF50978">
    <property type="entry name" value="WD40 repeat-like"/>
    <property type="match status" value="1"/>
</dbReference>
<gene>
    <name evidence="8" type="ORF">VPNG_09235</name>
</gene>
<organism evidence="8 9">
    <name type="scientific">Cytospora leucostoma</name>
    <dbReference type="NCBI Taxonomy" id="1230097"/>
    <lineage>
        <taxon>Eukaryota</taxon>
        <taxon>Fungi</taxon>
        <taxon>Dikarya</taxon>
        <taxon>Ascomycota</taxon>
        <taxon>Pezizomycotina</taxon>
        <taxon>Sordariomycetes</taxon>
        <taxon>Sordariomycetidae</taxon>
        <taxon>Diaporthales</taxon>
        <taxon>Cytosporaceae</taxon>
        <taxon>Cytospora</taxon>
    </lineage>
</organism>
<feature type="region of interest" description="Disordered" evidence="7">
    <location>
        <begin position="581"/>
        <end position="607"/>
    </location>
</feature>
<evidence type="ECO:0000256" key="7">
    <source>
        <dbReference type="SAM" id="MobiDB-lite"/>
    </source>
</evidence>
<reference evidence="8 9" key="1">
    <citation type="submission" date="2015-09" db="EMBL/GenBank/DDBJ databases">
        <title>Host preference determinants of Valsa canker pathogens revealed by comparative genomics.</title>
        <authorList>
            <person name="Yin Z."/>
            <person name="Huang L."/>
        </authorList>
    </citation>
    <scope>NUCLEOTIDE SEQUENCE [LARGE SCALE GENOMIC DNA]</scope>
    <source>
        <strain evidence="8 9">SXYLt</strain>
    </source>
</reference>
<dbReference type="InterPro" id="IPR036322">
    <property type="entry name" value="WD40_repeat_dom_sf"/>
</dbReference>
<evidence type="ECO:0000256" key="5">
    <source>
        <dbReference type="ARBA" id="ARBA00038344"/>
    </source>
</evidence>
<protein>
    <submittedName>
        <fullName evidence="8">Uncharacterized protein</fullName>
    </submittedName>
</protein>
<keyword evidence="3" id="KW-0677">Repeat</keyword>
<dbReference type="PROSITE" id="PS50082">
    <property type="entry name" value="WD_REPEATS_2"/>
    <property type="match status" value="2"/>
</dbReference>
<feature type="region of interest" description="Disordered" evidence="7">
    <location>
        <begin position="245"/>
        <end position="271"/>
    </location>
</feature>
<feature type="compositionally biased region" description="Pro residues" evidence="7">
    <location>
        <begin position="154"/>
        <end position="163"/>
    </location>
</feature>
<proteinExistence type="inferred from homology"/>
<evidence type="ECO:0000313" key="9">
    <source>
        <dbReference type="Proteomes" id="UP000285146"/>
    </source>
</evidence>
<dbReference type="GO" id="GO:0043161">
    <property type="term" value="P:proteasome-mediated ubiquitin-dependent protein catabolic process"/>
    <property type="evidence" value="ECO:0007669"/>
    <property type="project" value="TreeGrafter"/>
</dbReference>
<dbReference type="GO" id="GO:0030674">
    <property type="term" value="F:protein-macromolecule adaptor activity"/>
    <property type="evidence" value="ECO:0007669"/>
    <property type="project" value="TreeGrafter"/>
</dbReference>
<evidence type="ECO:0000256" key="1">
    <source>
        <dbReference type="ARBA" id="ARBA00004906"/>
    </source>
</evidence>
<dbReference type="Proteomes" id="UP000285146">
    <property type="component" value="Unassembled WGS sequence"/>
</dbReference>
<comment type="caution">
    <text evidence="8">The sequence shown here is derived from an EMBL/GenBank/DDBJ whole genome shotgun (WGS) entry which is preliminary data.</text>
</comment>